<evidence type="ECO:0000313" key="3">
    <source>
        <dbReference type="Proteomes" id="UP000003688"/>
    </source>
</evidence>
<evidence type="ECO:0000256" key="1">
    <source>
        <dbReference type="SAM" id="Phobius"/>
    </source>
</evidence>
<organism evidence="2 3">
    <name type="scientific">Pedosphaera parvula (strain Ellin514)</name>
    <dbReference type="NCBI Taxonomy" id="320771"/>
    <lineage>
        <taxon>Bacteria</taxon>
        <taxon>Pseudomonadati</taxon>
        <taxon>Verrucomicrobiota</taxon>
        <taxon>Pedosphaerae</taxon>
        <taxon>Pedosphaerales</taxon>
        <taxon>Pedosphaeraceae</taxon>
        <taxon>Pedosphaera</taxon>
    </lineage>
</organism>
<proteinExistence type="predicted"/>
<gene>
    <name evidence="2" type="ORF">Cflav_PD0132</name>
</gene>
<dbReference type="OrthoDB" id="8374021at2"/>
<evidence type="ECO:0008006" key="4">
    <source>
        <dbReference type="Google" id="ProtNLM"/>
    </source>
</evidence>
<dbReference type="RefSeq" id="WP_007418789.1">
    <property type="nucleotide sequence ID" value="NZ_ABOX02000082.1"/>
</dbReference>
<name>B9XSK6_PEDPL</name>
<dbReference type="Gene3D" id="1.10.10.1320">
    <property type="entry name" value="Anti-sigma factor, zinc-finger domain"/>
    <property type="match status" value="1"/>
</dbReference>
<dbReference type="AlphaFoldDB" id="B9XSK6"/>
<feature type="transmembrane region" description="Helical" evidence="1">
    <location>
        <begin position="96"/>
        <end position="117"/>
    </location>
</feature>
<evidence type="ECO:0000313" key="2">
    <source>
        <dbReference type="EMBL" id="EEF57166.1"/>
    </source>
</evidence>
<keyword evidence="1" id="KW-1133">Transmembrane helix</keyword>
<dbReference type="EMBL" id="ABOX02000082">
    <property type="protein sequence ID" value="EEF57166.1"/>
    <property type="molecule type" value="Genomic_DNA"/>
</dbReference>
<keyword evidence="1" id="KW-0812">Transmembrane</keyword>
<comment type="caution">
    <text evidence="2">The sequence shown here is derived from an EMBL/GenBank/DDBJ whole genome shotgun (WGS) entry which is preliminary data.</text>
</comment>
<sequence>MKPCTKNQKALSWLAIGALEEGDEAELRVHVENCSGCRQHLEKISRLAGELATAAQAVPEKKPSDLFHRQLTRRIKVESRRSLWPSFGGRLRGEKFAWSTAFAMAGTAEVLVAWFLISTSHRRPTTVEQSANPIRSVPINREVEVEQTFGSYRMLANRSLDLLDQELTAEAKKSPVNTQTYTLSSLAKVIGTD</sequence>
<dbReference type="InterPro" id="IPR041916">
    <property type="entry name" value="Anti_sigma_zinc_sf"/>
</dbReference>
<accession>B9XSK6</accession>
<protein>
    <recommendedName>
        <fullName evidence="4">Zinc-finger domain-containing protein</fullName>
    </recommendedName>
</protein>
<reference evidence="2 3" key="1">
    <citation type="journal article" date="2011" name="J. Bacteriol.">
        <title>Genome sequence of 'Pedosphaera parvula' Ellin514, an aerobic Verrucomicrobial isolate from pasture soil.</title>
        <authorList>
            <person name="Kant R."/>
            <person name="van Passel M.W."/>
            <person name="Sangwan P."/>
            <person name="Palva A."/>
            <person name="Lucas S."/>
            <person name="Copeland A."/>
            <person name="Lapidus A."/>
            <person name="Glavina Del Rio T."/>
            <person name="Dalin E."/>
            <person name="Tice H."/>
            <person name="Bruce D."/>
            <person name="Goodwin L."/>
            <person name="Pitluck S."/>
            <person name="Chertkov O."/>
            <person name="Larimer F.W."/>
            <person name="Land M.L."/>
            <person name="Hauser L."/>
            <person name="Brettin T.S."/>
            <person name="Detter J.C."/>
            <person name="Han S."/>
            <person name="de Vos W.M."/>
            <person name="Janssen P.H."/>
            <person name="Smidt H."/>
        </authorList>
    </citation>
    <scope>NUCLEOTIDE SEQUENCE [LARGE SCALE GENOMIC DNA]</scope>
    <source>
        <strain evidence="2 3">Ellin514</strain>
    </source>
</reference>
<keyword evidence="1" id="KW-0472">Membrane</keyword>
<keyword evidence="3" id="KW-1185">Reference proteome</keyword>
<dbReference type="Proteomes" id="UP000003688">
    <property type="component" value="Unassembled WGS sequence"/>
</dbReference>
<dbReference type="STRING" id="320771.Cflav_PD0132"/>